<reference evidence="1 2" key="1">
    <citation type="journal article" date="2011" name="Stand. Genomic Sci.">
        <title>Non-contiguous finished genome sequence and contextual data of the filamentous soil bacterium Ktedonobacter racemifer type strain (SOSP1-21).</title>
        <authorList>
            <person name="Chang Y.J."/>
            <person name="Land M."/>
            <person name="Hauser L."/>
            <person name="Chertkov O."/>
            <person name="Del Rio T.G."/>
            <person name="Nolan M."/>
            <person name="Copeland A."/>
            <person name="Tice H."/>
            <person name="Cheng J.F."/>
            <person name="Lucas S."/>
            <person name="Han C."/>
            <person name="Goodwin L."/>
            <person name="Pitluck S."/>
            <person name="Ivanova N."/>
            <person name="Ovchinikova G."/>
            <person name="Pati A."/>
            <person name="Chen A."/>
            <person name="Palaniappan K."/>
            <person name="Mavromatis K."/>
            <person name="Liolios K."/>
            <person name="Brettin T."/>
            <person name="Fiebig A."/>
            <person name="Rohde M."/>
            <person name="Abt B."/>
            <person name="Goker M."/>
            <person name="Detter J.C."/>
            <person name="Woyke T."/>
            <person name="Bristow J."/>
            <person name="Eisen J.A."/>
            <person name="Markowitz V."/>
            <person name="Hugenholtz P."/>
            <person name="Kyrpides N.C."/>
            <person name="Klenk H.P."/>
            <person name="Lapidus A."/>
        </authorList>
    </citation>
    <scope>NUCLEOTIDE SEQUENCE [LARGE SCALE GENOMIC DNA]</scope>
    <source>
        <strain evidence="2">DSM 44963</strain>
    </source>
</reference>
<keyword evidence="2" id="KW-1185">Reference proteome</keyword>
<dbReference type="InParanoid" id="D6TCF1"/>
<gene>
    <name evidence="1" type="ORF">Krac_11559</name>
</gene>
<comment type="caution">
    <text evidence="1">The sequence shown here is derived from an EMBL/GenBank/DDBJ whole genome shotgun (WGS) entry which is preliminary data.</text>
</comment>
<evidence type="ECO:0000313" key="1">
    <source>
        <dbReference type="EMBL" id="EFH89968.1"/>
    </source>
</evidence>
<dbReference type="EMBL" id="ADVG01000001">
    <property type="protein sequence ID" value="EFH89968.1"/>
    <property type="molecule type" value="Genomic_DNA"/>
</dbReference>
<dbReference type="eggNOG" id="ENOG50339ST">
    <property type="taxonomic scope" value="Bacteria"/>
</dbReference>
<organism evidence="1 2">
    <name type="scientific">Ktedonobacter racemifer DSM 44963</name>
    <dbReference type="NCBI Taxonomy" id="485913"/>
    <lineage>
        <taxon>Bacteria</taxon>
        <taxon>Bacillati</taxon>
        <taxon>Chloroflexota</taxon>
        <taxon>Ktedonobacteria</taxon>
        <taxon>Ktedonobacterales</taxon>
        <taxon>Ktedonobacteraceae</taxon>
        <taxon>Ktedonobacter</taxon>
    </lineage>
</organism>
<protein>
    <submittedName>
        <fullName evidence="1">Uncharacterized protein</fullName>
    </submittedName>
</protein>
<accession>D6TCF1</accession>
<evidence type="ECO:0000313" key="2">
    <source>
        <dbReference type="Proteomes" id="UP000004508"/>
    </source>
</evidence>
<dbReference type="AlphaFoldDB" id="D6TCF1"/>
<dbReference type="Proteomes" id="UP000004508">
    <property type="component" value="Unassembled WGS sequence"/>
</dbReference>
<name>D6TCF1_KTERA</name>
<sequence>MIRRTIETIAWEYQQICTGEDPWTALGNFTNAWYDYAKDMRTALVNDPLVLPAHETEYTHRLAAFCAASVEFLCDRYSIPSPDWIHNPYYPLESPWWQTRQAHDPSIREHLLRETPPPFAHRNIFCNNRLYQNKYEMSQWVQEARTKGLTIPNDIWHYARQKEASIHGA</sequence>
<proteinExistence type="predicted"/>